<dbReference type="AlphaFoldDB" id="A0A367LCB0"/>
<evidence type="ECO:0000256" key="1">
    <source>
        <dbReference type="SAM" id="MobiDB-lite"/>
    </source>
</evidence>
<dbReference type="EMBL" id="LKCN02000007">
    <property type="protein sequence ID" value="RCI12057.1"/>
    <property type="molecule type" value="Genomic_DNA"/>
</dbReference>
<gene>
    <name evidence="2" type="ORF">L249_0511</name>
</gene>
<protein>
    <submittedName>
        <fullName evidence="2">Uncharacterized protein</fullName>
    </submittedName>
</protein>
<dbReference type="Proteomes" id="UP000253664">
    <property type="component" value="Unassembled WGS sequence"/>
</dbReference>
<organism evidence="2 3">
    <name type="scientific">Ophiocordyceps polyrhachis-furcata BCC 54312</name>
    <dbReference type="NCBI Taxonomy" id="1330021"/>
    <lineage>
        <taxon>Eukaryota</taxon>
        <taxon>Fungi</taxon>
        <taxon>Dikarya</taxon>
        <taxon>Ascomycota</taxon>
        <taxon>Pezizomycotina</taxon>
        <taxon>Sordariomycetes</taxon>
        <taxon>Hypocreomycetidae</taxon>
        <taxon>Hypocreales</taxon>
        <taxon>Ophiocordycipitaceae</taxon>
        <taxon>Ophiocordyceps</taxon>
    </lineage>
</organism>
<name>A0A367LCB0_9HYPO</name>
<comment type="caution">
    <text evidence="2">The sequence shown here is derived from an EMBL/GenBank/DDBJ whole genome shotgun (WGS) entry which is preliminary data.</text>
</comment>
<feature type="region of interest" description="Disordered" evidence="1">
    <location>
        <begin position="64"/>
        <end position="104"/>
    </location>
</feature>
<proteinExistence type="predicted"/>
<accession>A0A367LCB0</accession>
<evidence type="ECO:0000313" key="2">
    <source>
        <dbReference type="EMBL" id="RCI12057.1"/>
    </source>
</evidence>
<feature type="compositionally biased region" description="Basic and acidic residues" evidence="1">
    <location>
        <begin position="87"/>
        <end position="104"/>
    </location>
</feature>
<evidence type="ECO:0000313" key="3">
    <source>
        <dbReference type="Proteomes" id="UP000253664"/>
    </source>
</evidence>
<reference evidence="2 3" key="1">
    <citation type="journal article" date="2015" name="BMC Genomics">
        <title>Insights from the genome of Ophiocordyceps polyrhachis-furcata to pathogenicity and host specificity in insect fungi.</title>
        <authorList>
            <person name="Wichadakul D."/>
            <person name="Kobmoo N."/>
            <person name="Ingsriswang S."/>
            <person name="Tangphatsornruang S."/>
            <person name="Chantasingh D."/>
            <person name="Luangsa-ard J.J."/>
            <person name="Eurwilaichitr L."/>
        </authorList>
    </citation>
    <scope>NUCLEOTIDE SEQUENCE [LARGE SCALE GENOMIC DNA]</scope>
    <source>
        <strain evidence="2 3">BCC 54312</strain>
    </source>
</reference>
<sequence length="104" mass="12100">MGQSGEEKCLVEGNTRKGETGVIHALGRAGSSLLNYHSLRTETKRHRQMDRELHVFFPRIRAAAKAQTAQKHRFNPANKPSFLPCNPKRERERERDERRDFDRS</sequence>
<keyword evidence="3" id="KW-1185">Reference proteome</keyword>